<gene>
    <name evidence="1" type="ORF">F904_02772</name>
</gene>
<dbReference type="AlphaFoldDB" id="N9MSD1"/>
<keyword evidence="2" id="KW-1185">Reference proteome</keyword>
<dbReference type="PIRSF" id="PIRSF014677">
    <property type="entry name" value="UCP014677"/>
    <property type="match status" value="1"/>
</dbReference>
<dbReference type="Proteomes" id="UP000013261">
    <property type="component" value="Unassembled WGS sequence"/>
</dbReference>
<dbReference type="EMBL" id="APRL01000013">
    <property type="protein sequence ID" value="ENW92829.1"/>
    <property type="molecule type" value="Genomic_DNA"/>
</dbReference>
<dbReference type="RefSeq" id="WP_005190290.1">
    <property type="nucleotide sequence ID" value="NZ_KB850050.1"/>
</dbReference>
<accession>N9MSD1</accession>
<protein>
    <submittedName>
        <fullName evidence="1">Uncharacterized protein</fullName>
    </submittedName>
</protein>
<dbReference type="OrthoDB" id="95129at2"/>
<dbReference type="HOGENOM" id="CLU_037616_1_0_6"/>
<dbReference type="eggNOG" id="COG0846">
    <property type="taxonomic scope" value="Bacteria"/>
</dbReference>
<sequence length="506" mass="58687">MDIFDFVGSYKNHPVLFIGSGFSLRYLKNSYNWPDLLKKIAVDLTGSDEFYLDLRQASIDAKKDECNLMLLAGALEEKFNQELINDRNGKFKNINDKFYELSRTNKSISRFKLYVCELLKDINYKENVDEEVHLFKKMSKNISSIITTNYDLLLEELVDFIPLIGNEILLSNPYGTIYKIHGCINNPNSIILTNSDYAYFDQKYDLIRAQLISLFVHNPIIFLGYSVQDENIQNILNTIFRYVPPNSEQAKKIKRNFLLVEYEPDLKSAEISEHDIYVDGNLISINKVKTDNFKLIYKAIYDLALPISAMDIRKVQEIVKEITSGGTIKVSIADDIETLKNSDKVLAIGSTKNIKYEIKEYTELCVEYFDLIEDGNIEVIKLIDKKMKIASSNWFPINGFVQIVPDLKSKNKLTDQLNRKVSDEMKRLRKIKFPDGVENINDIYKSEDIVASNKLKAIAYLTYMDKIKLDDLKSFLINFEDKNTSDFRKLLSFYDYKKFKIKNIIS</sequence>
<proteinExistence type="predicted"/>
<evidence type="ECO:0000313" key="2">
    <source>
        <dbReference type="Proteomes" id="UP000013261"/>
    </source>
</evidence>
<dbReference type="PATRIC" id="fig|1217703.3.peg.2691"/>
<comment type="caution">
    <text evidence="1">The sequence shown here is derived from an EMBL/GenBank/DDBJ whole genome shotgun (WGS) entry which is preliminary data.</text>
</comment>
<dbReference type="Pfam" id="PF13289">
    <property type="entry name" value="SIR2_2"/>
    <property type="match status" value="1"/>
</dbReference>
<name>N9MSD1_9GAMM</name>
<dbReference type="InterPro" id="IPR011202">
    <property type="entry name" value="UCP014677"/>
</dbReference>
<organism evidence="1 2">
    <name type="scientific">Acinetobacter dispersus</name>
    <dbReference type="NCBI Taxonomy" id="70348"/>
    <lineage>
        <taxon>Bacteria</taxon>
        <taxon>Pseudomonadati</taxon>
        <taxon>Pseudomonadota</taxon>
        <taxon>Gammaproteobacteria</taxon>
        <taxon>Moraxellales</taxon>
        <taxon>Moraxellaceae</taxon>
        <taxon>Acinetobacter</taxon>
    </lineage>
</organism>
<evidence type="ECO:0000313" key="1">
    <source>
        <dbReference type="EMBL" id="ENW92829.1"/>
    </source>
</evidence>
<reference evidence="1 2" key="1">
    <citation type="submission" date="2013-02" db="EMBL/GenBank/DDBJ databases">
        <title>The Genome Sequence of Acinetobacter sp. ANC 4105.</title>
        <authorList>
            <consortium name="The Broad Institute Genome Sequencing Platform"/>
            <consortium name="The Broad Institute Genome Sequencing Center for Infectious Disease"/>
            <person name="Cerqueira G."/>
            <person name="Feldgarden M."/>
            <person name="Courvalin P."/>
            <person name="Perichon B."/>
            <person name="Grillot-Courvalin C."/>
            <person name="Clermont D."/>
            <person name="Rocha E."/>
            <person name="Yoon E.-J."/>
            <person name="Nemec A."/>
            <person name="Walker B."/>
            <person name="Young S.K."/>
            <person name="Zeng Q."/>
            <person name="Gargeya S."/>
            <person name="Fitzgerald M."/>
            <person name="Haas B."/>
            <person name="Abouelleil A."/>
            <person name="Alvarado L."/>
            <person name="Arachchi H.M."/>
            <person name="Berlin A.M."/>
            <person name="Chapman S.B."/>
            <person name="Dewar J."/>
            <person name="Goldberg J."/>
            <person name="Griggs A."/>
            <person name="Gujja S."/>
            <person name="Hansen M."/>
            <person name="Howarth C."/>
            <person name="Imamovic A."/>
            <person name="Larimer J."/>
            <person name="McCowan C."/>
            <person name="Murphy C."/>
            <person name="Neiman D."/>
            <person name="Pearson M."/>
            <person name="Priest M."/>
            <person name="Roberts A."/>
            <person name="Saif S."/>
            <person name="Shea T."/>
            <person name="Sisk P."/>
            <person name="Sykes S."/>
            <person name="Wortman J."/>
            <person name="Nusbaum C."/>
            <person name="Birren B."/>
        </authorList>
    </citation>
    <scope>NUCLEOTIDE SEQUENCE [LARGE SCALE GENOMIC DNA]</scope>
    <source>
        <strain evidence="1 2">ANC 4105</strain>
    </source>
</reference>